<keyword evidence="4" id="KW-1003">Cell membrane</keyword>
<evidence type="ECO:0000256" key="7">
    <source>
        <dbReference type="ARBA" id="ARBA00023136"/>
    </source>
</evidence>
<dbReference type="GO" id="GO:0022857">
    <property type="term" value="F:transmembrane transporter activity"/>
    <property type="evidence" value="ECO:0007669"/>
    <property type="project" value="InterPro"/>
</dbReference>
<evidence type="ECO:0000256" key="5">
    <source>
        <dbReference type="ARBA" id="ARBA00022692"/>
    </source>
</evidence>
<dbReference type="Gene3D" id="1.10.3470.10">
    <property type="entry name" value="ABC transporter involved in vitamin B12 uptake, BtuC"/>
    <property type="match status" value="1"/>
</dbReference>
<accession>A0A7W7IP21</accession>
<comment type="caution">
    <text evidence="9">The sequence shown here is derived from an EMBL/GenBank/DDBJ whole genome shotgun (WGS) entry which is preliminary data.</text>
</comment>
<dbReference type="AlphaFoldDB" id="A0A7W7IP21"/>
<comment type="similarity">
    <text evidence="2">Belongs to the binding-protein-dependent transport system permease family. FecCD subfamily.</text>
</comment>
<name>A0A7W7IP21_9CAUL</name>
<evidence type="ECO:0000256" key="6">
    <source>
        <dbReference type="ARBA" id="ARBA00022989"/>
    </source>
</evidence>
<organism evidence="9 10">
    <name type="scientific">Brevundimonas bullata</name>
    <dbReference type="NCBI Taxonomy" id="13160"/>
    <lineage>
        <taxon>Bacteria</taxon>
        <taxon>Pseudomonadati</taxon>
        <taxon>Pseudomonadota</taxon>
        <taxon>Alphaproteobacteria</taxon>
        <taxon>Caulobacterales</taxon>
        <taxon>Caulobacteraceae</taxon>
        <taxon>Brevundimonas</taxon>
    </lineage>
</organism>
<keyword evidence="7 8" id="KW-0472">Membrane</keyword>
<protein>
    <submittedName>
        <fullName evidence="9">Iron complex transport system permease protein</fullName>
    </submittedName>
</protein>
<feature type="transmembrane region" description="Helical" evidence="8">
    <location>
        <begin position="139"/>
        <end position="161"/>
    </location>
</feature>
<feature type="transmembrane region" description="Helical" evidence="8">
    <location>
        <begin position="232"/>
        <end position="262"/>
    </location>
</feature>
<feature type="transmembrane region" description="Helical" evidence="8">
    <location>
        <begin position="112"/>
        <end position="132"/>
    </location>
</feature>
<feature type="transmembrane region" description="Helical" evidence="8">
    <location>
        <begin position="274"/>
        <end position="296"/>
    </location>
</feature>
<dbReference type="CDD" id="cd06550">
    <property type="entry name" value="TM_ABC_iron-siderophores_like"/>
    <property type="match status" value="1"/>
</dbReference>
<evidence type="ECO:0000256" key="4">
    <source>
        <dbReference type="ARBA" id="ARBA00022475"/>
    </source>
</evidence>
<dbReference type="InterPro" id="IPR037294">
    <property type="entry name" value="ABC_BtuC-like"/>
</dbReference>
<evidence type="ECO:0000313" key="10">
    <source>
        <dbReference type="Proteomes" id="UP000539957"/>
    </source>
</evidence>
<dbReference type="RefSeq" id="WP_184268834.1">
    <property type="nucleotide sequence ID" value="NZ_JACHKY010000002.1"/>
</dbReference>
<dbReference type="InterPro" id="IPR000522">
    <property type="entry name" value="ABC_transptr_permease_BtuC"/>
</dbReference>
<proteinExistence type="inferred from homology"/>
<evidence type="ECO:0000313" key="9">
    <source>
        <dbReference type="EMBL" id="MBB4797904.1"/>
    </source>
</evidence>
<evidence type="ECO:0000256" key="1">
    <source>
        <dbReference type="ARBA" id="ARBA00004651"/>
    </source>
</evidence>
<comment type="subcellular location">
    <subcellularLocation>
        <location evidence="1">Cell membrane</location>
        <topology evidence="1">Multi-pass membrane protein</topology>
    </subcellularLocation>
</comment>
<evidence type="ECO:0000256" key="8">
    <source>
        <dbReference type="SAM" id="Phobius"/>
    </source>
</evidence>
<keyword evidence="10" id="KW-1185">Reference proteome</keyword>
<evidence type="ECO:0000256" key="2">
    <source>
        <dbReference type="ARBA" id="ARBA00007935"/>
    </source>
</evidence>
<dbReference type="Pfam" id="PF01032">
    <property type="entry name" value="FecCD"/>
    <property type="match status" value="1"/>
</dbReference>
<feature type="transmembrane region" description="Helical" evidence="8">
    <location>
        <begin position="302"/>
        <end position="321"/>
    </location>
</feature>
<dbReference type="PANTHER" id="PTHR30472">
    <property type="entry name" value="FERRIC ENTEROBACTIN TRANSPORT SYSTEM PERMEASE PROTEIN"/>
    <property type="match status" value="1"/>
</dbReference>
<keyword evidence="6 8" id="KW-1133">Transmembrane helix</keyword>
<dbReference type="EMBL" id="JACHKY010000002">
    <property type="protein sequence ID" value="MBB4797904.1"/>
    <property type="molecule type" value="Genomic_DNA"/>
</dbReference>
<dbReference type="Proteomes" id="UP000539957">
    <property type="component" value="Unassembled WGS sequence"/>
</dbReference>
<feature type="transmembrane region" description="Helical" evidence="8">
    <location>
        <begin position="86"/>
        <end position="106"/>
    </location>
</feature>
<sequence>MKISPRPLIMLGLLALIALLSVASMSAGRVWVPWSGWAAQRGDPAWAILFELRLPRTILALMVGAVLGLTGAALQGYTRNPLADPGMLGVSTMAALGAVLTFYLGAAASAPWVLPGAAMVGAGLGVVLLLALAGATSSVVTFILAGVVIQTMAGAGVALALNLAPNPWAVNEIVNWLMGSLADRSVVELKLAAPGMILGCLLLMTQGRTLDALTLGEAGARSLGVRLDIGRLMLALGAALAVGSAVSVTGSIGFVGLIVPHLLRPLIGTRPGGLLLPSALGGAALVLAADILVRLTPSAAEIKLGVAMAALGGPFFLALLISMRRKLA</sequence>
<keyword evidence="3" id="KW-0813">Transport</keyword>
<dbReference type="GO" id="GO:0033214">
    <property type="term" value="P:siderophore-iron import into cell"/>
    <property type="evidence" value="ECO:0007669"/>
    <property type="project" value="TreeGrafter"/>
</dbReference>
<dbReference type="SUPFAM" id="SSF81345">
    <property type="entry name" value="ABC transporter involved in vitamin B12 uptake, BtuC"/>
    <property type="match status" value="1"/>
</dbReference>
<keyword evidence="5 8" id="KW-0812">Transmembrane</keyword>
<feature type="transmembrane region" description="Helical" evidence="8">
    <location>
        <begin position="54"/>
        <end position="74"/>
    </location>
</feature>
<reference evidence="9 10" key="1">
    <citation type="submission" date="2020-08" db="EMBL/GenBank/DDBJ databases">
        <title>Functional genomics of gut bacteria from endangered species of beetles.</title>
        <authorList>
            <person name="Carlos-Shanley C."/>
        </authorList>
    </citation>
    <scope>NUCLEOTIDE SEQUENCE [LARGE SCALE GENOMIC DNA]</scope>
    <source>
        <strain evidence="9 10">S00123</strain>
    </source>
</reference>
<dbReference type="GO" id="GO:0005886">
    <property type="term" value="C:plasma membrane"/>
    <property type="evidence" value="ECO:0007669"/>
    <property type="project" value="UniProtKB-SubCell"/>
</dbReference>
<gene>
    <name evidence="9" type="ORF">HNP32_001628</name>
</gene>
<dbReference type="PANTHER" id="PTHR30472:SF25">
    <property type="entry name" value="ABC TRANSPORTER PERMEASE PROTEIN MJ0876-RELATED"/>
    <property type="match status" value="1"/>
</dbReference>
<evidence type="ECO:0000256" key="3">
    <source>
        <dbReference type="ARBA" id="ARBA00022448"/>
    </source>
</evidence>